<comment type="caution">
    <text evidence="10">The sequence shown here is derived from an EMBL/GenBank/DDBJ whole genome shotgun (WGS) entry which is preliminary data.</text>
</comment>
<feature type="region of interest" description="Disordered" evidence="8">
    <location>
        <begin position="187"/>
        <end position="223"/>
    </location>
</feature>
<evidence type="ECO:0000256" key="3">
    <source>
        <dbReference type="ARBA" id="ARBA00022448"/>
    </source>
</evidence>
<dbReference type="PANTHER" id="PTHR43297:SF2">
    <property type="entry name" value="DIPEPTIDE TRANSPORT ATP-BINDING PROTEIN DPPD"/>
    <property type="match status" value="1"/>
</dbReference>
<proteinExistence type="inferred from homology"/>
<reference evidence="11" key="1">
    <citation type="journal article" date="2019" name="Int. J. Syst. Evol. Microbiol.">
        <title>The Global Catalogue of Microorganisms (GCM) 10K type strain sequencing project: providing services to taxonomists for standard genome sequencing and annotation.</title>
        <authorList>
            <consortium name="The Broad Institute Genomics Platform"/>
            <consortium name="The Broad Institute Genome Sequencing Center for Infectious Disease"/>
            <person name="Wu L."/>
            <person name="Ma J."/>
        </authorList>
    </citation>
    <scope>NUCLEOTIDE SEQUENCE [LARGE SCALE GENOMIC DNA]</scope>
    <source>
        <strain evidence="11">NBRC 106348</strain>
    </source>
</reference>
<feature type="region of interest" description="Disordered" evidence="8">
    <location>
        <begin position="369"/>
        <end position="476"/>
    </location>
</feature>
<dbReference type="InterPro" id="IPR027417">
    <property type="entry name" value="P-loop_NTPase"/>
</dbReference>
<sequence>MALDERELSGIRGNRIGMIFQDPSVYLNPVVSVGKQIAEPLVVHRGMSRAAARRRAIELLDLVGVPEAARRVDQYPHEFSGGMRQRAVIASAIACDPALLIADEPTTALDVTVQAEILDLVRDLCAELDMGALLITHDMGVVADLADTVAVMKDGLLVETAPARELFAAPRDPYTKVLLAAVPRLGSSQDDASAPAEAGTRGGARVVQRPGRGAGAPSRQDQGVPALKLDDVSVVYRRRMLSPAFAAVDHVSLSLEPGELLGLVGESGSGKSTLAKTVVGLNRASSGRVLIGGVDVTSMGGRRLREIRHQYSIVFQDPAASLNPRRTVRDSLLEAVRMRGQMSSKEANRRVESLLDDVRLGSAYAGRYPRELSGASGSGSASPGRSRSSRGSSSPTSPRPRSTSRCSARSSNSSRSCVASTGSPASSSPTTSRWSSRSRTTSPSCGGVSSWSTGRPTRSYARRRPATPRSSSRPRR</sequence>
<dbReference type="Gene3D" id="3.40.50.300">
    <property type="entry name" value="P-loop containing nucleotide triphosphate hydrolases"/>
    <property type="match status" value="2"/>
</dbReference>
<dbReference type="EMBL" id="BSUK01000001">
    <property type="protein sequence ID" value="GMA24192.1"/>
    <property type="molecule type" value="Genomic_DNA"/>
</dbReference>
<comment type="subcellular location">
    <subcellularLocation>
        <location evidence="1">Cell membrane</location>
        <topology evidence="1">Peripheral membrane protein</topology>
    </subcellularLocation>
</comment>
<evidence type="ECO:0000256" key="4">
    <source>
        <dbReference type="ARBA" id="ARBA00022475"/>
    </source>
</evidence>
<dbReference type="CDD" id="cd03257">
    <property type="entry name" value="ABC_NikE_OppD_transporters"/>
    <property type="match status" value="1"/>
</dbReference>
<dbReference type="InterPro" id="IPR013563">
    <property type="entry name" value="Oligopep_ABC_C"/>
</dbReference>
<dbReference type="PANTHER" id="PTHR43297">
    <property type="entry name" value="OLIGOPEPTIDE TRANSPORT ATP-BINDING PROTEIN APPD"/>
    <property type="match status" value="1"/>
</dbReference>
<dbReference type="SMART" id="SM00382">
    <property type="entry name" value="AAA"/>
    <property type="match status" value="1"/>
</dbReference>
<dbReference type="InterPro" id="IPR003439">
    <property type="entry name" value="ABC_transporter-like_ATP-bd"/>
</dbReference>
<evidence type="ECO:0000259" key="9">
    <source>
        <dbReference type="PROSITE" id="PS50893"/>
    </source>
</evidence>
<evidence type="ECO:0000256" key="7">
    <source>
        <dbReference type="ARBA" id="ARBA00023136"/>
    </source>
</evidence>
<feature type="compositionally biased region" description="Low complexity" evidence="8">
    <location>
        <begin position="373"/>
        <end position="444"/>
    </location>
</feature>
<dbReference type="Pfam" id="PF00005">
    <property type="entry name" value="ABC_tran"/>
    <property type="match status" value="2"/>
</dbReference>
<dbReference type="InterPro" id="IPR003593">
    <property type="entry name" value="AAA+_ATPase"/>
</dbReference>
<evidence type="ECO:0000313" key="10">
    <source>
        <dbReference type="EMBL" id="GMA24192.1"/>
    </source>
</evidence>
<evidence type="ECO:0000256" key="8">
    <source>
        <dbReference type="SAM" id="MobiDB-lite"/>
    </source>
</evidence>
<comment type="similarity">
    <text evidence="2">Belongs to the ABC transporter superfamily.</text>
</comment>
<dbReference type="PROSITE" id="PS50893">
    <property type="entry name" value="ABC_TRANSPORTER_2"/>
    <property type="match status" value="2"/>
</dbReference>
<dbReference type="SUPFAM" id="SSF52540">
    <property type="entry name" value="P-loop containing nucleoside triphosphate hydrolases"/>
    <property type="match status" value="2"/>
</dbReference>
<gene>
    <name evidence="10" type="ORF">GCM10025864_19510</name>
</gene>
<feature type="compositionally biased region" description="Basic residues" evidence="8">
    <location>
        <begin position="460"/>
        <end position="476"/>
    </location>
</feature>
<evidence type="ECO:0000313" key="11">
    <source>
        <dbReference type="Proteomes" id="UP001157091"/>
    </source>
</evidence>
<keyword evidence="5" id="KW-0547">Nucleotide-binding</keyword>
<dbReference type="PROSITE" id="PS00211">
    <property type="entry name" value="ABC_TRANSPORTER_1"/>
    <property type="match status" value="1"/>
</dbReference>
<evidence type="ECO:0000256" key="5">
    <source>
        <dbReference type="ARBA" id="ARBA00022741"/>
    </source>
</evidence>
<feature type="domain" description="ABC transporter" evidence="9">
    <location>
        <begin position="3"/>
        <end position="179"/>
    </location>
</feature>
<keyword evidence="11" id="KW-1185">Reference proteome</keyword>
<keyword evidence="7" id="KW-0472">Membrane</keyword>
<keyword evidence="4" id="KW-1003">Cell membrane</keyword>
<keyword evidence="6" id="KW-0067">ATP-binding</keyword>
<accession>A0ABQ6I0P5</accession>
<dbReference type="Proteomes" id="UP001157091">
    <property type="component" value="Unassembled WGS sequence"/>
</dbReference>
<dbReference type="InterPro" id="IPR050388">
    <property type="entry name" value="ABC_Ni/Peptide_Import"/>
</dbReference>
<dbReference type="InterPro" id="IPR017871">
    <property type="entry name" value="ABC_transporter-like_CS"/>
</dbReference>
<evidence type="ECO:0000256" key="1">
    <source>
        <dbReference type="ARBA" id="ARBA00004202"/>
    </source>
</evidence>
<keyword evidence="3" id="KW-0813">Transport</keyword>
<feature type="domain" description="ABC transporter" evidence="9">
    <location>
        <begin position="227"/>
        <end position="470"/>
    </location>
</feature>
<name>A0ABQ6I0P5_9MICO</name>
<dbReference type="Pfam" id="PF08352">
    <property type="entry name" value="oligo_HPY"/>
    <property type="match status" value="1"/>
</dbReference>
<evidence type="ECO:0000256" key="6">
    <source>
        <dbReference type="ARBA" id="ARBA00022840"/>
    </source>
</evidence>
<protein>
    <recommendedName>
        <fullName evidence="9">ABC transporter domain-containing protein</fullName>
    </recommendedName>
</protein>
<organism evidence="10 11">
    <name type="scientific">Luteimicrobium album</name>
    <dbReference type="NCBI Taxonomy" id="1054550"/>
    <lineage>
        <taxon>Bacteria</taxon>
        <taxon>Bacillati</taxon>
        <taxon>Actinomycetota</taxon>
        <taxon>Actinomycetes</taxon>
        <taxon>Micrococcales</taxon>
        <taxon>Luteimicrobium</taxon>
    </lineage>
</organism>
<evidence type="ECO:0000256" key="2">
    <source>
        <dbReference type="ARBA" id="ARBA00005417"/>
    </source>
</evidence>